<dbReference type="HOGENOM" id="CLU_042019_0_0_2"/>
<dbReference type="PATRIC" id="fig|937775.9.peg.2434"/>
<gene>
    <name evidence="2" type="ORF">Metlim_2156</name>
</gene>
<dbReference type="AlphaFoldDB" id="H1Z0T6"/>
<evidence type="ECO:0000313" key="2">
    <source>
        <dbReference type="EMBL" id="EHQ36229.1"/>
    </source>
</evidence>
<dbReference type="Pfam" id="PF25856">
    <property type="entry name" value="MPN635_N"/>
    <property type="match status" value="1"/>
</dbReference>
<feature type="domain" description="MPN635 N-terminal" evidence="1">
    <location>
        <begin position="151"/>
        <end position="241"/>
    </location>
</feature>
<dbReference type="InterPro" id="IPR058987">
    <property type="entry name" value="MPN635_N"/>
</dbReference>
<evidence type="ECO:0000259" key="1">
    <source>
        <dbReference type="Pfam" id="PF25856"/>
    </source>
</evidence>
<dbReference type="OrthoDB" id="359287at2157"/>
<accession>H1Z0T6</accession>
<dbReference type="SUPFAM" id="SSF55874">
    <property type="entry name" value="ATPase domain of HSP90 chaperone/DNA topoisomerase II/histidine kinase"/>
    <property type="match status" value="1"/>
</dbReference>
<dbReference type="EMBL" id="CM001436">
    <property type="protein sequence ID" value="EHQ36229.1"/>
    <property type="molecule type" value="Genomic_DNA"/>
</dbReference>
<dbReference type="InParanoid" id="H1Z0T6"/>
<sequence length="461" mass="53263">MKKFDLNVEKVLEDWEIYHAIREVIANALDEQALTNTSEVQIFSENNKWHIRDFGRGLKYEHLTQNECEEKLKNPEKVIGKFGVGLKDAFATFDRKRIKILIKSRYGDITLDKSSKADFDEIITLHAVISEPSEPGMTGTDFIIEGINNRDIELAKSFFLKFSNEMLLEETQYGSVLENRQPVSRIYINGLKVAEEENFLFSYNITSITTQIKKALNRERTNVGRGAYTDRVKSILLKCTDKKVAEYLVDDLKKFESGDLHDELKWTDISAHACKILNSYEKTIFLTPRELLNKHSVIEDSKKEGYKINIIPDNVKSKIKGQTDIKGNKIRDIEEYTREYNESFQFKFIDEDSLSSSERKIFSKKYEIINLIGGKPKSVKEILISETMRKDIINDEEVEGLWEEKNNRIIIKRDQLRNINSFAGTLLHEIAHASSGAGDHSREFESELTQYIGLLCNNIFK</sequence>
<dbReference type="Gene3D" id="3.30.565.10">
    <property type="entry name" value="Histidine kinase-like ATPase, C-terminal domain"/>
    <property type="match status" value="1"/>
</dbReference>
<dbReference type="Proteomes" id="UP000005741">
    <property type="component" value="Chromosome"/>
</dbReference>
<protein>
    <recommendedName>
        <fullName evidence="1">MPN635 N-terminal domain-containing protein</fullName>
    </recommendedName>
</protein>
<keyword evidence="3" id="KW-1185">Reference proteome</keyword>
<dbReference type="RefSeq" id="WP_004078481.1">
    <property type="nucleotide sequence ID" value="NZ_CM001436.1"/>
</dbReference>
<proteinExistence type="predicted"/>
<reference evidence="2 3" key="1">
    <citation type="submission" date="2011-10" db="EMBL/GenBank/DDBJ databases">
        <title>The Improved High-Quality Draft genome of Methanoplanus limicola DSM 2279.</title>
        <authorList>
            <consortium name="US DOE Joint Genome Institute (JGI-PGF)"/>
            <person name="Lucas S."/>
            <person name="Copeland A."/>
            <person name="Lapidus A."/>
            <person name="Glavina del Rio T."/>
            <person name="Dalin E."/>
            <person name="Tice H."/>
            <person name="Bruce D."/>
            <person name="Goodwin L."/>
            <person name="Pitluck S."/>
            <person name="Peters L."/>
            <person name="Mikhailova N."/>
            <person name="Lu M."/>
            <person name="Kyrpides N."/>
            <person name="Mavromatis K."/>
            <person name="Ivanova N."/>
            <person name="Markowitz V."/>
            <person name="Cheng J.-F."/>
            <person name="Hugenholtz P."/>
            <person name="Woyke T."/>
            <person name="Wu D."/>
            <person name="Wirth R."/>
            <person name="Brambilla E.-M."/>
            <person name="Klenk H.-P."/>
            <person name="Eisen J.A."/>
        </authorList>
    </citation>
    <scope>NUCLEOTIDE SEQUENCE [LARGE SCALE GENOMIC DNA]</scope>
    <source>
        <strain evidence="2 3">DSM 2279</strain>
    </source>
</reference>
<name>H1Z0T6_9EURY</name>
<organism evidence="2 3">
    <name type="scientific">Methanoplanus limicola DSM 2279</name>
    <dbReference type="NCBI Taxonomy" id="937775"/>
    <lineage>
        <taxon>Archaea</taxon>
        <taxon>Methanobacteriati</taxon>
        <taxon>Methanobacteriota</taxon>
        <taxon>Stenosarchaea group</taxon>
        <taxon>Methanomicrobia</taxon>
        <taxon>Methanomicrobiales</taxon>
        <taxon>Methanomicrobiaceae</taxon>
        <taxon>Methanoplanus</taxon>
    </lineage>
</organism>
<evidence type="ECO:0000313" key="3">
    <source>
        <dbReference type="Proteomes" id="UP000005741"/>
    </source>
</evidence>
<dbReference type="InterPro" id="IPR036890">
    <property type="entry name" value="HATPase_C_sf"/>
</dbReference>